<keyword evidence="1" id="KW-0472">Membrane</keyword>
<dbReference type="RefSeq" id="WP_127030805.1">
    <property type="nucleotide sequence ID" value="NZ_RYFG02000081.1"/>
</dbReference>
<evidence type="ECO:0000256" key="1">
    <source>
        <dbReference type="SAM" id="Phobius"/>
    </source>
</evidence>
<evidence type="ECO:0000313" key="3">
    <source>
        <dbReference type="Proteomes" id="UP000733744"/>
    </source>
</evidence>
<evidence type="ECO:0000313" key="2">
    <source>
        <dbReference type="EMBL" id="TRW96423.1"/>
    </source>
</evidence>
<name>A0ABY3CC39_9GAMM</name>
<dbReference type="EMBL" id="RYFG02000081">
    <property type="protein sequence ID" value="TRW96423.1"/>
    <property type="molecule type" value="Genomic_DNA"/>
</dbReference>
<keyword evidence="1" id="KW-0812">Transmembrane</keyword>
<evidence type="ECO:0008006" key="4">
    <source>
        <dbReference type="Google" id="ProtNLM"/>
    </source>
</evidence>
<proteinExistence type="predicted"/>
<comment type="caution">
    <text evidence="2">The sequence shown here is derived from an EMBL/GenBank/DDBJ whole genome shotgun (WGS) entry which is preliminary data.</text>
</comment>
<sequence length="221" mass="25265">MPDNHQSFVFRYRFLILLVSGIFATLIIFFTSIFLAKPLPILVEKWITEGAISNEHYDLVDSVVSNAVENTRYSGMVNFNAPVEANSVNVYMVKRAALENDIPQLVCNCAYIGESQSIICDSDFFNEVLTKADLKPEDFERDTLSSKVFSDLSENMNRGNRLMMANWVLGHEVAHLLLNHASSQLYTFKPRWRFFNEKFKSSKSPHSLKQAEEEADVEVTH</sequence>
<feature type="transmembrane region" description="Helical" evidence="1">
    <location>
        <begin position="12"/>
        <end position="36"/>
    </location>
</feature>
<protein>
    <recommendedName>
        <fullName evidence="4">Peptidase M48 domain-containing protein</fullName>
    </recommendedName>
</protein>
<organism evidence="2 3">
    <name type="scientific">Candidatus Methylobacter oryzae</name>
    <dbReference type="NCBI Taxonomy" id="2497749"/>
    <lineage>
        <taxon>Bacteria</taxon>
        <taxon>Pseudomonadati</taxon>
        <taxon>Pseudomonadota</taxon>
        <taxon>Gammaproteobacteria</taxon>
        <taxon>Methylococcales</taxon>
        <taxon>Methylococcaceae</taxon>
        <taxon>Methylobacter</taxon>
    </lineage>
</organism>
<reference evidence="2 3" key="1">
    <citation type="journal article" date="2019" name="Antonie Van Leeuwenhoek">
        <title>Description of 'Ca. Methylobacter oryzae' KRF1, a novel species from the environmentally important Methylobacter clade 2.</title>
        <authorList>
            <person name="Khatri K."/>
            <person name="Mohite J.A."/>
            <person name="Pandit P.S."/>
            <person name="Bahulikar R."/>
            <person name="Rahalkar M.C."/>
        </authorList>
    </citation>
    <scope>NUCLEOTIDE SEQUENCE [LARGE SCALE GENOMIC DNA]</scope>
    <source>
        <strain evidence="2 3">KRF1</strain>
    </source>
</reference>
<gene>
    <name evidence="2" type="ORF">EKO24_008550</name>
</gene>
<accession>A0ABY3CC39</accession>
<keyword evidence="1" id="KW-1133">Transmembrane helix</keyword>
<keyword evidence="3" id="KW-1185">Reference proteome</keyword>
<dbReference type="Proteomes" id="UP000733744">
    <property type="component" value="Unassembled WGS sequence"/>
</dbReference>